<keyword evidence="2" id="KW-1185">Reference proteome</keyword>
<gene>
    <name evidence="1" type="ORF">V6N12_076380</name>
</gene>
<dbReference type="EMBL" id="JBBPBM010000033">
    <property type="protein sequence ID" value="KAK8533099.1"/>
    <property type="molecule type" value="Genomic_DNA"/>
</dbReference>
<reference evidence="1 2" key="1">
    <citation type="journal article" date="2024" name="G3 (Bethesda)">
        <title>Genome assembly of Hibiscus sabdariffa L. provides insights into metabolisms of medicinal natural products.</title>
        <authorList>
            <person name="Kim T."/>
        </authorList>
    </citation>
    <scope>NUCLEOTIDE SEQUENCE [LARGE SCALE GENOMIC DNA]</scope>
    <source>
        <strain evidence="1">TK-2024</strain>
        <tissue evidence="1">Old leaves</tissue>
    </source>
</reference>
<dbReference type="Proteomes" id="UP001472677">
    <property type="component" value="Unassembled WGS sequence"/>
</dbReference>
<organism evidence="1 2">
    <name type="scientific">Hibiscus sabdariffa</name>
    <name type="common">roselle</name>
    <dbReference type="NCBI Taxonomy" id="183260"/>
    <lineage>
        <taxon>Eukaryota</taxon>
        <taxon>Viridiplantae</taxon>
        <taxon>Streptophyta</taxon>
        <taxon>Embryophyta</taxon>
        <taxon>Tracheophyta</taxon>
        <taxon>Spermatophyta</taxon>
        <taxon>Magnoliopsida</taxon>
        <taxon>eudicotyledons</taxon>
        <taxon>Gunneridae</taxon>
        <taxon>Pentapetalae</taxon>
        <taxon>rosids</taxon>
        <taxon>malvids</taxon>
        <taxon>Malvales</taxon>
        <taxon>Malvaceae</taxon>
        <taxon>Malvoideae</taxon>
        <taxon>Hibiscus</taxon>
    </lineage>
</organism>
<comment type="caution">
    <text evidence="1">The sequence shown here is derived from an EMBL/GenBank/DDBJ whole genome shotgun (WGS) entry which is preliminary data.</text>
</comment>
<dbReference type="Gene3D" id="3.60.10.10">
    <property type="entry name" value="Endonuclease/exonuclease/phosphatase"/>
    <property type="match status" value="1"/>
</dbReference>
<dbReference type="SUPFAM" id="SSF56219">
    <property type="entry name" value="DNase I-like"/>
    <property type="match status" value="1"/>
</dbReference>
<name>A0ABR2DAH8_9ROSI</name>
<dbReference type="InterPro" id="IPR036691">
    <property type="entry name" value="Endo/exonu/phosph_ase_sf"/>
</dbReference>
<sequence>MEGLQVVSGTTYPISCSIQRRILVLDKEISETLFYFPSGQADDHQPLSDFAVECGLVFKGRDFARIRPSHGVRLKSSCCWFNLDDHEVHLRSDICWFLDMLQLKGSKTWSNDVKLFVLHYDKNFVVAKISINGEMEWFGTFIYAPLYTDDKQKFWETLAPLRNDVNAKWCALGDFNVVARPEDKYGGNPFDHNTAKWYYEFLDQTFLMNYQVVEDPLLGRTKDAMKRRSSRSLTGFGPHWGGIFFSLKQSRSLMLLLPHTTLQLSYWLME</sequence>
<evidence type="ECO:0000313" key="2">
    <source>
        <dbReference type="Proteomes" id="UP001472677"/>
    </source>
</evidence>
<proteinExistence type="predicted"/>
<evidence type="ECO:0000313" key="1">
    <source>
        <dbReference type="EMBL" id="KAK8533099.1"/>
    </source>
</evidence>
<protein>
    <submittedName>
        <fullName evidence="1">Uncharacterized protein</fullName>
    </submittedName>
</protein>
<accession>A0ABR2DAH8</accession>